<evidence type="ECO:0000256" key="4">
    <source>
        <dbReference type="ARBA" id="ARBA00023139"/>
    </source>
</evidence>
<comment type="caution">
    <text evidence="6">The sequence shown here is derived from an EMBL/GenBank/DDBJ whole genome shotgun (WGS) entry which is preliminary data.</text>
</comment>
<evidence type="ECO:0000256" key="5">
    <source>
        <dbReference type="ARBA" id="ARBA00023288"/>
    </source>
</evidence>
<dbReference type="RefSeq" id="WP_377849914.1">
    <property type="nucleotide sequence ID" value="NZ_JBHLZU010000002.1"/>
</dbReference>
<reference evidence="6 7" key="1">
    <citation type="submission" date="2024-09" db="EMBL/GenBank/DDBJ databases">
        <authorList>
            <person name="Sun Q."/>
            <person name="Mori K."/>
        </authorList>
    </citation>
    <scope>NUCLEOTIDE SEQUENCE [LARGE SCALE GENOMIC DNA]</scope>
    <source>
        <strain evidence="6 7">TBRC 7907</strain>
    </source>
</reference>
<evidence type="ECO:0000256" key="1">
    <source>
        <dbReference type="ARBA" id="ARBA00022475"/>
    </source>
</evidence>
<dbReference type="InterPro" id="IPR006059">
    <property type="entry name" value="SBP"/>
</dbReference>
<evidence type="ECO:0000256" key="3">
    <source>
        <dbReference type="ARBA" id="ARBA00023136"/>
    </source>
</evidence>
<keyword evidence="2" id="KW-0732">Signal</keyword>
<dbReference type="Gene3D" id="3.40.190.10">
    <property type="entry name" value="Periplasmic binding protein-like II"/>
    <property type="match status" value="3"/>
</dbReference>
<dbReference type="Proteomes" id="UP001589693">
    <property type="component" value="Unassembled WGS sequence"/>
</dbReference>
<gene>
    <name evidence="6" type="ORF">ACFFQA_02540</name>
</gene>
<dbReference type="PROSITE" id="PS51257">
    <property type="entry name" value="PROKAR_LIPOPROTEIN"/>
    <property type="match status" value="1"/>
</dbReference>
<evidence type="ECO:0000256" key="2">
    <source>
        <dbReference type="ARBA" id="ARBA00022729"/>
    </source>
</evidence>
<dbReference type="InterPro" id="IPR050490">
    <property type="entry name" value="Bact_solute-bd_prot1"/>
</dbReference>
<keyword evidence="1" id="KW-1003">Cell membrane</keyword>
<dbReference type="PANTHER" id="PTHR43649:SF33">
    <property type="entry name" value="POLYGALACTURONAN_RHAMNOGALACTURONAN-BINDING PROTEIN YTCQ"/>
    <property type="match status" value="1"/>
</dbReference>
<protein>
    <submittedName>
        <fullName evidence="6">ABC transporter substrate-binding protein</fullName>
    </submittedName>
</protein>
<keyword evidence="7" id="KW-1185">Reference proteome</keyword>
<sequence>MTALSRRSALRGALALGAAGLLTGCSESGPHPRRLRGPGPARLSFWAWVPGIEKPVALWNSENPDVRVDLVRIPAARSGGYAKFYASLEAGQQPDLMQAEFSELPAMMMYGGLEELTQHGGDRYRSSFVDWIWQQGSYGGGVYAIPQASGPVALYYRKDLFDKWGIVPPRTWAEYEEAAEQVRSRDAHLGTFPPNNGQFMAALAWQAGARWFGTKDQRWSVDIDNEPTRRVADYWQRLVRRDLVKTIPDSGSGWYKDLQDGRTVSWVGAHWADGVLRGGVPNGAGKWAVAPMPQWNDSGPFVASNLGGSSTAVVRGTAYPEEAMRFAVWLNTDPRSIALLLAGGFGWPALKDNAHLAELHAPSEYYGGQTISQVFGAANAGVDTEWKWAPTTTQMMQHLADGMGRAVAGQGNLRDVLPETQRRTLRDMEKKGLPLSAG</sequence>
<keyword evidence="3" id="KW-0472">Membrane</keyword>
<organism evidence="6 7">
    <name type="scientific">Allokutzneria oryzae</name>
    <dbReference type="NCBI Taxonomy" id="1378989"/>
    <lineage>
        <taxon>Bacteria</taxon>
        <taxon>Bacillati</taxon>
        <taxon>Actinomycetota</taxon>
        <taxon>Actinomycetes</taxon>
        <taxon>Pseudonocardiales</taxon>
        <taxon>Pseudonocardiaceae</taxon>
        <taxon>Allokutzneria</taxon>
    </lineage>
</organism>
<dbReference type="EMBL" id="JBHLZU010000002">
    <property type="protein sequence ID" value="MFB9902810.1"/>
    <property type="molecule type" value="Genomic_DNA"/>
</dbReference>
<proteinExistence type="predicted"/>
<evidence type="ECO:0000313" key="7">
    <source>
        <dbReference type="Proteomes" id="UP001589693"/>
    </source>
</evidence>
<dbReference type="Pfam" id="PF01547">
    <property type="entry name" value="SBP_bac_1"/>
    <property type="match status" value="1"/>
</dbReference>
<dbReference type="PANTHER" id="PTHR43649">
    <property type="entry name" value="ARABINOSE-BINDING PROTEIN-RELATED"/>
    <property type="match status" value="1"/>
</dbReference>
<accession>A0ABV5ZPI4</accession>
<dbReference type="SUPFAM" id="SSF53850">
    <property type="entry name" value="Periplasmic binding protein-like II"/>
    <property type="match status" value="1"/>
</dbReference>
<keyword evidence="5" id="KW-0449">Lipoprotein</keyword>
<name>A0ABV5ZPI4_9PSEU</name>
<keyword evidence="4" id="KW-0564">Palmitate</keyword>
<dbReference type="InterPro" id="IPR006311">
    <property type="entry name" value="TAT_signal"/>
</dbReference>
<evidence type="ECO:0000313" key="6">
    <source>
        <dbReference type="EMBL" id="MFB9902810.1"/>
    </source>
</evidence>
<dbReference type="PROSITE" id="PS51318">
    <property type="entry name" value="TAT"/>
    <property type="match status" value="1"/>
</dbReference>